<dbReference type="Proteomes" id="UP000291995">
    <property type="component" value="Plasmid pYekat-76-lp18-2"/>
</dbReference>
<dbReference type="EMBL" id="CP117148">
    <property type="protein sequence ID" value="WEG86437.1"/>
    <property type="molecule type" value="Genomic_DNA"/>
</dbReference>
<gene>
    <name evidence="1" type="ORF">CNO13_06950</name>
    <name evidence="2" type="ORF">EZU67_007975</name>
</gene>
<accession>A0AAQ3CPY9</accession>
<name>A0AAQ3CPY9_9SPIR</name>
<evidence type="ECO:0000313" key="4">
    <source>
        <dbReference type="Proteomes" id="UP000291995"/>
    </source>
</evidence>
<keyword evidence="3" id="KW-1185">Reference proteome</keyword>
<evidence type="ECO:0000313" key="2">
    <source>
        <dbReference type="EMBL" id="WEG86437.1"/>
    </source>
</evidence>
<reference evidence="2" key="2">
    <citation type="submission" date="2022-12" db="EMBL/GenBank/DDBJ databases">
        <title>B. miyamotoi WGS.</title>
        <authorList>
            <person name="Kuleshov K.V."/>
            <person name="Hoornstra D."/>
            <person name="Hovius J.W."/>
            <person name="Platonov A.E."/>
            <person name="Telford S.R. III."/>
        </authorList>
    </citation>
    <scope>NUCLEOTIDE SEQUENCE</scope>
    <source>
        <strain evidence="2">Yekat-76</strain>
        <plasmid evidence="2">pYekat-76-lp18-2</plasmid>
    </source>
</reference>
<dbReference type="Proteomes" id="UP000230633">
    <property type="component" value="Plasmid pYekat-1-lp18-2"/>
</dbReference>
<evidence type="ECO:0000313" key="1">
    <source>
        <dbReference type="EMBL" id="WDE71723.1"/>
    </source>
</evidence>
<protein>
    <submittedName>
        <fullName evidence="2">Uncharacterized protein</fullName>
    </submittedName>
</protein>
<dbReference type="AlphaFoldDB" id="A0AAQ3CPY9"/>
<keyword evidence="2" id="KW-0614">Plasmid</keyword>
<reference evidence="1" key="3">
    <citation type="submission" date="2022-12" db="EMBL/GenBank/DDBJ databases">
        <title>Whole genome sequencing of Borrelia miyamotoi strains isolated at the Russian territory.</title>
        <authorList>
            <person name="Kuleshov K.V."/>
            <person name="Platonov A.E."/>
            <person name="Goptar I.A."/>
            <person name="Shipulin G.A."/>
            <person name="Markelov M.L."/>
            <person name="Koetsveld J."/>
            <person name="Kolyasnikova N.M."/>
            <person name="Sarksyan D.S."/>
            <person name="Toporkova M.G."/>
            <person name="Hovius J.W."/>
        </authorList>
    </citation>
    <scope>NUCLEOTIDE SEQUENCE</scope>
    <source>
        <strain evidence="1">Yekat-1</strain>
        <plasmid evidence="1">pYekat-1-lp18-2</plasmid>
    </source>
</reference>
<organism evidence="2 4">
    <name type="scientific">Borrelia miyamotoi</name>
    <dbReference type="NCBI Taxonomy" id="47466"/>
    <lineage>
        <taxon>Bacteria</taxon>
        <taxon>Pseudomonadati</taxon>
        <taxon>Spirochaetota</taxon>
        <taxon>Spirochaetia</taxon>
        <taxon>Spirochaetales</taxon>
        <taxon>Borreliaceae</taxon>
        <taxon>Borrelia</taxon>
    </lineage>
</organism>
<geneLocation type="plasmid" evidence="2 4">
    <name>pYekat-76-lp18-2</name>
</geneLocation>
<dbReference type="EMBL" id="CP024341">
    <property type="protein sequence ID" value="WDE71723.1"/>
    <property type="molecule type" value="Genomic_DNA"/>
</dbReference>
<reference evidence="3" key="1">
    <citation type="submission" date="2017-10" db="EMBL/GenBank/DDBJ databases">
        <title>Whole genome sequencing of Borrelia miyamotoi strains isolated at the Russian territory.</title>
        <authorList>
            <person name="Kuleshov K.V."/>
            <person name="Platonov A.E."/>
            <person name="Goptar I.A."/>
            <person name="Shipulin G.A."/>
            <person name="Markelov M.L."/>
            <person name="Koetsveld J."/>
            <person name="Kolyasnikova N.M."/>
            <person name="Sarksyan D.S."/>
            <person name="Toporkova M.G."/>
            <person name="Hovius J.W."/>
        </authorList>
    </citation>
    <scope>NUCLEOTIDE SEQUENCE [LARGE SCALE GENOMIC DNA]</scope>
    <source>
        <strain evidence="3">Yekat-1</strain>
        <plasmid evidence="3">pYekat-1-lp18-2</plasmid>
    </source>
</reference>
<proteinExistence type="predicted"/>
<geneLocation type="plasmid" evidence="1 3">
    <name>pYekat-1-lp18-2</name>
</geneLocation>
<dbReference type="RefSeq" id="WP_156768821.1">
    <property type="nucleotide sequence ID" value="NZ_CP024219.2"/>
</dbReference>
<sequence length="47" mass="5575">MDVVVKEQVFDERINKSAIRFDKDNKDYYSLIFDGHVSSYFVCLIKV</sequence>
<evidence type="ECO:0000313" key="3">
    <source>
        <dbReference type="Proteomes" id="UP000230633"/>
    </source>
</evidence>